<name>F0WFI2_9STRA</name>
<dbReference type="EMBL" id="FR824128">
    <property type="protein sequence ID" value="CCA19964.1"/>
    <property type="molecule type" value="Genomic_DNA"/>
</dbReference>
<evidence type="ECO:0000256" key="1">
    <source>
        <dbReference type="SAM" id="SignalP"/>
    </source>
</evidence>
<gene>
    <name evidence="2" type="primary">AlNc14C83G5367</name>
    <name evidence="2" type="ORF">ALNC14_061070</name>
</gene>
<reference evidence="2" key="2">
    <citation type="submission" date="2011-02" db="EMBL/GenBank/DDBJ databases">
        <authorList>
            <person name="MacLean D."/>
        </authorList>
    </citation>
    <scope>NUCLEOTIDE SEQUENCE</scope>
</reference>
<organism evidence="2">
    <name type="scientific">Albugo laibachii Nc14</name>
    <dbReference type="NCBI Taxonomy" id="890382"/>
    <lineage>
        <taxon>Eukaryota</taxon>
        <taxon>Sar</taxon>
        <taxon>Stramenopiles</taxon>
        <taxon>Oomycota</taxon>
        <taxon>Peronosporomycetes</taxon>
        <taxon>Albuginales</taxon>
        <taxon>Albuginaceae</taxon>
        <taxon>Albugo</taxon>
    </lineage>
</organism>
<dbReference type="HOGENOM" id="CLU_1477660_0_0_1"/>
<feature type="chain" id="PRO_5003259753" evidence="1">
    <location>
        <begin position="20"/>
        <end position="183"/>
    </location>
</feature>
<dbReference type="AlphaFoldDB" id="F0WFI2"/>
<protein>
    <submittedName>
        <fullName evidence="2">AlNc14C83G5367 protein</fullName>
    </submittedName>
</protein>
<reference evidence="2" key="1">
    <citation type="journal article" date="2011" name="PLoS Biol.">
        <title>Gene gain and loss during evolution of obligate parasitism in the white rust pathogen of Arabidopsis thaliana.</title>
        <authorList>
            <person name="Kemen E."/>
            <person name="Gardiner A."/>
            <person name="Schultz-Larsen T."/>
            <person name="Kemen A.C."/>
            <person name="Balmuth A.L."/>
            <person name="Robert-Seilaniantz A."/>
            <person name="Bailey K."/>
            <person name="Holub E."/>
            <person name="Studholme D.J."/>
            <person name="Maclean D."/>
            <person name="Jones J.D."/>
        </authorList>
    </citation>
    <scope>NUCLEOTIDE SEQUENCE</scope>
</reference>
<evidence type="ECO:0000313" key="2">
    <source>
        <dbReference type="EMBL" id="CCA19964.1"/>
    </source>
</evidence>
<feature type="signal peptide" evidence="1">
    <location>
        <begin position="1"/>
        <end position="19"/>
    </location>
</feature>
<accession>F0WFI2</accession>
<sequence>MHVLPTLVLSIVYFSCICGTGLHNCDGECQDDTHVKKAGSEKILRDGDQNYIGITVGTPKIREQANGKAKIIYNRADKWISAEWEEFKKKPNYSNGDTSKINNNAQMMNSRAPESAQIIESFLQNAFSRCGEFLGENVDLLVHVAYCCTYTNYVEALCGSSGNVEHGQRRKKRIQIIKPRQST</sequence>
<keyword evidence="1" id="KW-0732">Signal</keyword>
<proteinExistence type="predicted"/>